<dbReference type="Proteomes" id="UP000593567">
    <property type="component" value="Unassembled WGS sequence"/>
</dbReference>
<dbReference type="InterPro" id="IPR036770">
    <property type="entry name" value="Ankyrin_rpt-contain_sf"/>
</dbReference>
<proteinExistence type="predicted"/>
<keyword evidence="2" id="KW-1185">Reference proteome</keyword>
<evidence type="ECO:0000313" key="1">
    <source>
        <dbReference type="EMBL" id="KAF6021769.1"/>
    </source>
</evidence>
<dbReference type="AlphaFoldDB" id="A0A7J7J6A6"/>
<gene>
    <name evidence="1" type="ORF">EB796_019925</name>
</gene>
<organism evidence="1 2">
    <name type="scientific">Bugula neritina</name>
    <name type="common">Brown bryozoan</name>
    <name type="synonym">Sertularia neritina</name>
    <dbReference type="NCBI Taxonomy" id="10212"/>
    <lineage>
        <taxon>Eukaryota</taxon>
        <taxon>Metazoa</taxon>
        <taxon>Spiralia</taxon>
        <taxon>Lophotrochozoa</taxon>
        <taxon>Bryozoa</taxon>
        <taxon>Gymnolaemata</taxon>
        <taxon>Cheilostomatida</taxon>
        <taxon>Flustrina</taxon>
        <taxon>Buguloidea</taxon>
        <taxon>Bugulidae</taxon>
        <taxon>Bugula</taxon>
    </lineage>
</organism>
<name>A0A7J7J6A6_BUGNE</name>
<protein>
    <submittedName>
        <fullName evidence="1">OSBPL1A</fullName>
    </submittedName>
</protein>
<dbReference type="OrthoDB" id="416222at2759"/>
<dbReference type="Gene3D" id="1.25.40.20">
    <property type="entry name" value="Ankyrin repeat-containing domain"/>
    <property type="match status" value="1"/>
</dbReference>
<comment type="caution">
    <text evidence="1">The sequence shown here is derived from an EMBL/GenBank/DDBJ whole genome shotgun (WGS) entry which is preliminary data.</text>
</comment>
<sequence>MASDTENLSDDTEDLPAEEKFLAFSRNGQTSQIKDFLVSRDDTSLLVNCKGTSKANRDWSPLHLSSYFGHTSTADFL</sequence>
<reference evidence="1" key="1">
    <citation type="submission" date="2020-06" db="EMBL/GenBank/DDBJ databases">
        <title>Draft genome of Bugula neritina, a colonial animal packing powerful symbionts and potential medicines.</title>
        <authorList>
            <person name="Rayko M."/>
        </authorList>
    </citation>
    <scope>NUCLEOTIDE SEQUENCE [LARGE SCALE GENOMIC DNA]</scope>
    <source>
        <strain evidence="1">Kwan_BN1</strain>
    </source>
</reference>
<accession>A0A7J7J6A6</accession>
<dbReference type="EMBL" id="VXIV02002965">
    <property type="protein sequence ID" value="KAF6021769.1"/>
    <property type="molecule type" value="Genomic_DNA"/>
</dbReference>
<evidence type="ECO:0000313" key="2">
    <source>
        <dbReference type="Proteomes" id="UP000593567"/>
    </source>
</evidence>